<reference evidence="5 7" key="1">
    <citation type="journal article" date="2008" name="Science">
        <title>The Physcomitrella genome reveals evolutionary insights into the conquest of land by plants.</title>
        <authorList>
            <person name="Rensing S."/>
            <person name="Lang D."/>
            <person name="Zimmer A."/>
            <person name="Terry A."/>
            <person name="Salamov A."/>
            <person name="Shapiro H."/>
            <person name="Nishiyama T."/>
            <person name="Perroud P.-F."/>
            <person name="Lindquist E."/>
            <person name="Kamisugi Y."/>
            <person name="Tanahashi T."/>
            <person name="Sakakibara K."/>
            <person name="Fujita T."/>
            <person name="Oishi K."/>
            <person name="Shin-I T."/>
            <person name="Kuroki Y."/>
            <person name="Toyoda A."/>
            <person name="Suzuki Y."/>
            <person name="Hashimoto A."/>
            <person name="Yamaguchi K."/>
            <person name="Sugano A."/>
            <person name="Kohara Y."/>
            <person name="Fujiyama A."/>
            <person name="Anterola A."/>
            <person name="Aoki S."/>
            <person name="Ashton N."/>
            <person name="Barbazuk W.B."/>
            <person name="Barker E."/>
            <person name="Bennetzen J."/>
            <person name="Bezanilla M."/>
            <person name="Blankenship R."/>
            <person name="Cho S.H."/>
            <person name="Dutcher S."/>
            <person name="Estelle M."/>
            <person name="Fawcett J.A."/>
            <person name="Gundlach H."/>
            <person name="Hanada K."/>
            <person name="Heyl A."/>
            <person name="Hicks K.A."/>
            <person name="Hugh J."/>
            <person name="Lohr M."/>
            <person name="Mayer K."/>
            <person name="Melkozernov A."/>
            <person name="Murata T."/>
            <person name="Nelson D."/>
            <person name="Pils B."/>
            <person name="Prigge M."/>
            <person name="Reiss B."/>
            <person name="Renner T."/>
            <person name="Rombauts S."/>
            <person name="Rushton P."/>
            <person name="Sanderfoot A."/>
            <person name="Schween G."/>
            <person name="Shiu S.-H."/>
            <person name="Stueber K."/>
            <person name="Theodoulou F.L."/>
            <person name="Tu H."/>
            <person name="Van de Peer Y."/>
            <person name="Verrier P.J."/>
            <person name="Waters E."/>
            <person name="Wood A."/>
            <person name="Yang L."/>
            <person name="Cove D."/>
            <person name="Cuming A."/>
            <person name="Hasebe M."/>
            <person name="Lucas S."/>
            <person name="Mishler D.B."/>
            <person name="Reski R."/>
            <person name="Grigoriev I."/>
            <person name="Quatrano R.S."/>
            <person name="Boore J.L."/>
        </authorList>
    </citation>
    <scope>NUCLEOTIDE SEQUENCE [LARGE SCALE GENOMIC DNA]</scope>
    <source>
        <strain evidence="6 7">cv. Gransden 2004</strain>
    </source>
</reference>
<evidence type="ECO:0000259" key="4">
    <source>
        <dbReference type="Pfam" id="PF01778"/>
    </source>
</evidence>
<dbReference type="Proteomes" id="UP000006727">
    <property type="component" value="Chromosome 14"/>
</dbReference>
<dbReference type="STRING" id="3218.A0A2K1JH76"/>
<evidence type="ECO:0000313" key="5">
    <source>
        <dbReference type="EMBL" id="PNR40913.1"/>
    </source>
</evidence>
<gene>
    <name evidence="6" type="primary">LOC112290979</name>
    <name evidence="5" type="ORF">PHYPA_018316</name>
</gene>
<accession>A0A2K1JH76</accession>
<evidence type="ECO:0000256" key="3">
    <source>
        <dbReference type="ARBA" id="ARBA00023274"/>
    </source>
</evidence>
<keyword evidence="7" id="KW-1185">Reference proteome</keyword>
<dbReference type="GO" id="GO:0006412">
    <property type="term" value="P:translation"/>
    <property type="evidence" value="ECO:0007669"/>
    <property type="project" value="InterPro"/>
</dbReference>
<sequence length="185" mass="20121">MLRTEVLRAAAHSELALFASVHLLLDPSPRLFAAGLTMAAVSDDLTWLLVKNNNRFLVKMNGNNSNSVQFSSEPNNLYNLNTFKHSGLANKKTVAIAPSEGLSVLLTTTKTKKRSQPAKSSHNSLLKKDFRKMAKAVVNQVATNGYRADLKSAALARLAAVHKSLRVAKAGVTKKKSKSRTPARK</sequence>
<dbReference type="EMBL" id="ABEU02000014">
    <property type="protein sequence ID" value="PNR40913.1"/>
    <property type="molecule type" value="Genomic_DNA"/>
</dbReference>
<evidence type="ECO:0000313" key="7">
    <source>
        <dbReference type="Proteomes" id="UP000006727"/>
    </source>
</evidence>
<dbReference type="GO" id="GO:0003735">
    <property type="term" value="F:structural constituent of ribosome"/>
    <property type="evidence" value="ECO:0007669"/>
    <property type="project" value="InterPro"/>
</dbReference>
<evidence type="ECO:0000313" key="6">
    <source>
        <dbReference type="EnsemblPlants" id="Pp3c14_10480V3.1"/>
    </source>
</evidence>
<dbReference type="InterPro" id="IPR029004">
    <property type="entry name" value="Ribosomal_eL28/Mak16"/>
</dbReference>
<dbReference type="Gene3D" id="3.30.390.110">
    <property type="match status" value="1"/>
</dbReference>
<comment type="similarity">
    <text evidence="1">Belongs to the eukaryotic ribosomal protein eL28 family.</text>
</comment>
<name>A0A2K1JH76_PHYPA</name>
<dbReference type="Gramene" id="Pp3c14_10480V3.1">
    <property type="protein sequence ID" value="Pp3c14_10480V3.1"/>
    <property type="gene ID" value="Pp3c14_10480"/>
</dbReference>
<feature type="domain" description="Ribosomal eL28/Mak16" evidence="4">
    <location>
        <begin position="45"/>
        <end position="164"/>
    </location>
</feature>
<dbReference type="AlphaFoldDB" id="A0A2K1JH76"/>
<dbReference type="EnsemblPlants" id="Pp3c14_10480V3.1">
    <property type="protein sequence ID" value="Pp3c14_10480V3.1"/>
    <property type="gene ID" value="Pp3c14_10480"/>
</dbReference>
<reference evidence="5 7" key="2">
    <citation type="journal article" date="2018" name="Plant J.">
        <title>The Physcomitrella patens chromosome-scale assembly reveals moss genome structure and evolution.</title>
        <authorList>
            <person name="Lang D."/>
            <person name="Ullrich K.K."/>
            <person name="Murat F."/>
            <person name="Fuchs J."/>
            <person name="Jenkins J."/>
            <person name="Haas F.B."/>
            <person name="Piednoel M."/>
            <person name="Gundlach H."/>
            <person name="Van Bel M."/>
            <person name="Meyberg R."/>
            <person name="Vives C."/>
            <person name="Morata J."/>
            <person name="Symeonidi A."/>
            <person name="Hiss M."/>
            <person name="Muchero W."/>
            <person name="Kamisugi Y."/>
            <person name="Saleh O."/>
            <person name="Blanc G."/>
            <person name="Decker E.L."/>
            <person name="van Gessel N."/>
            <person name="Grimwood J."/>
            <person name="Hayes R.D."/>
            <person name="Graham S.W."/>
            <person name="Gunter L.E."/>
            <person name="McDaniel S.F."/>
            <person name="Hoernstein S.N.W."/>
            <person name="Larsson A."/>
            <person name="Li F.W."/>
            <person name="Perroud P.F."/>
            <person name="Phillips J."/>
            <person name="Ranjan P."/>
            <person name="Rokshar D.S."/>
            <person name="Rothfels C.J."/>
            <person name="Schneider L."/>
            <person name="Shu S."/>
            <person name="Stevenson D.W."/>
            <person name="Thummler F."/>
            <person name="Tillich M."/>
            <person name="Villarreal Aguilar J.C."/>
            <person name="Widiez T."/>
            <person name="Wong G.K."/>
            <person name="Wymore A."/>
            <person name="Zhang Y."/>
            <person name="Zimmer A.D."/>
            <person name="Quatrano R.S."/>
            <person name="Mayer K.F.X."/>
            <person name="Goodstein D."/>
            <person name="Casacuberta J.M."/>
            <person name="Vandepoele K."/>
            <person name="Reski R."/>
            <person name="Cuming A.C."/>
            <person name="Tuskan G.A."/>
            <person name="Maumus F."/>
            <person name="Salse J."/>
            <person name="Schmutz J."/>
            <person name="Rensing S.A."/>
        </authorList>
    </citation>
    <scope>NUCLEOTIDE SEQUENCE [LARGE SCALE GENOMIC DNA]</scope>
    <source>
        <strain evidence="6 7">cv. Gransden 2004</strain>
    </source>
</reference>
<protein>
    <recommendedName>
        <fullName evidence="4">Ribosomal eL28/Mak16 domain-containing protein</fullName>
    </recommendedName>
</protein>
<keyword evidence="3" id="KW-0687">Ribonucleoprotein</keyword>
<dbReference type="PaxDb" id="3218-PP1S505_8V6.1"/>
<proteinExistence type="inferred from homology"/>
<reference evidence="6" key="3">
    <citation type="submission" date="2020-12" db="UniProtKB">
        <authorList>
            <consortium name="EnsemblPlants"/>
        </authorList>
    </citation>
    <scope>IDENTIFICATION</scope>
</reference>
<dbReference type="FunFam" id="3.30.390.110:FF:000002">
    <property type="entry name" value="60S ribosomal protein L28"/>
    <property type="match status" value="1"/>
</dbReference>
<evidence type="ECO:0000256" key="1">
    <source>
        <dbReference type="ARBA" id="ARBA00007926"/>
    </source>
</evidence>
<dbReference type="InterPro" id="IPR002672">
    <property type="entry name" value="Ribosomal_eL28"/>
</dbReference>
<dbReference type="GO" id="GO:0022625">
    <property type="term" value="C:cytosolic large ribosomal subunit"/>
    <property type="evidence" value="ECO:0000318"/>
    <property type="project" value="GO_Central"/>
</dbReference>
<evidence type="ECO:0000256" key="2">
    <source>
        <dbReference type="ARBA" id="ARBA00022980"/>
    </source>
</evidence>
<organism evidence="5">
    <name type="scientific">Physcomitrium patens</name>
    <name type="common">Spreading-leaved earth moss</name>
    <name type="synonym">Physcomitrella patens</name>
    <dbReference type="NCBI Taxonomy" id="3218"/>
    <lineage>
        <taxon>Eukaryota</taxon>
        <taxon>Viridiplantae</taxon>
        <taxon>Streptophyta</taxon>
        <taxon>Embryophyta</taxon>
        <taxon>Bryophyta</taxon>
        <taxon>Bryophytina</taxon>
        <taxon>Bryopsida</taxon>
        <taxon>Funariidae</taxon>
        <taxon>Funariales</taxon>
        <taxon>Funariaceae</taxon>
        <taxon>Physcomitrium</taxon>
    </lineage>
</organism>
<dbReference type="Pfam" id="PF01778">
    <property type="entry name" value="Ribosomal_L28e"/>
    <property type="match status" value="1"/>
</dbReference>
<keyword evidence="2" id="KW-0689">Ribosomal protein</keyword>
<dbReference type="PANTHER" id="PTHR10544">
    <property type="entry name" value="60S RIBOSOMAL PROTEIN L28"/>
    <property type="match status" value="1"/>
</dbReference>